<comment type="caution">
    <text evidence="2">The sequence shown here is derived from an EMBL/GenBank/DDBJ whole genome shotgun (WGS) entry which is preliminary data.</text>
</comment>
<dbReference type="AlphaFoldDB" id="A0A934S9U7"/>
<keyword evidence="1" id="KW-0732">Signal</keyword>
<evidence type="ECO:0000256" key="1">
    <source>
        <dbReference type="SAM" id="SignalP"/>
    </source>
</evidence>
<dbReference type="RefSeq" id="WP_200272789.1">
    <property type="nucleotide sequence ID" value="NZ_JAENIJ010000032.1"/>
</dbReference>
<gene>
    <name evidence="2" type="ORF">JIN85_16515</name>
</gene>
<evidence type="ECO:0000313" key="2">
    <source>
        <dbReference type="EMBL" id="MBK1884025.1"/>
    </source>
</evidence>
<dbReference type="EMBL" id="JAENIJ010000032">
    <property type="protein sequence ID" value="MBK1884025.1"/>
    <property type="molecule type" value="Genomic_DNA"/>
</dbReference>
<reference evidence="2" key="1">
    <citation type="submission" date="2021-01" db="EMBL/GenBank/DDBJ databases">
        <title>Modified the classification status of verrucomicrobia.</title>
        <authorList>
            <person name="Feng X."/>
        </authorList>
    </citation>
    <scope>NUCLEOTIDE SEQUENCE</scope>
    <source>
        <strain evidence="2">KCTC 22041</strain>
    </source>
</reference>
<organism evidence="2 3">
    <name type="scientific">Luteolibacter pohnpeiensis</name>
    <dbReference type="NCBI Taxonomy" id="454153"/>
    <lineage>
        <taxon>Bacteria</taxon>
        <taxon>Pseudomonadati</taxon>
        <taxon>Verrucomicrobiota</taxon>
        <taxon>Verrucomicrobiia</taxon>
        <taxon>Verrucomicrobiales</taxon>
        <taxon>Verrucomicrobiaceae</taxon>
        <taxon>Luteolibacter</taxon>
    </lineage>
</organism>
<evidence type="ECO:0000313" key="3">
    <source>
        <dbReference type="Proteomes" id="UP000603141"/>
    </source>
</evidence>
<proteinExistence type="predicted"/>
<name>A0A934S9U7_9BACT</name>
<keyword evidence="3" id="KW-1185">Reference proteome</keyword>
<protein>
    <recommendedName>
        <fullName evidence="4">SLA1 homology domain-containing protein</fullName>
    </recommendedName>
</protein>
<evidence type="ECO:0008006" key="4">
    <source>
        <dbReference type="Google" id="ProtNLM"/>
    </source>
</evidence>
<feature type="signal peptide" evidence="1">
    <location>
        <begin position="1"/>
        <end position="19"/>
    </location>
</feature>
<dbReference type="Gene3D" id="2.30.30.700">
    <property type="entry name" value="SLA1 homology domain 1"/>
    <property type="match status" value="1"/>
</dbReference>
<sequence>MFRSLPLLCFFFSSVLLHAEVREWKSADGSRSFKGEYVSRDGDEITIKRTTGGEITFAIEKLHSDDQKWIEANFPIAPKVPESSSVFGNLNFGDTHDAVYEKLKDGTLVETLPEVSVFGSMGLTDNLKTKVQLGGLDCFITFGWADDDTLNEINLKTSAISAQLYQTKLKEVWEECTQLISALHGNPVQAADLPDSAAIPAEMAVGTHLWKLENGGSAMVGITRKNSGFAILIRFTQESMIPASDSSEE</sequence>
<dbReference type="Proteomes" id="UP000603141">
    <property type="component" value="Unassembled WGS sequence"/>
</dbReference>
<accession>A0A934S9U7</accession>
<feature type="chain" id="PRO_5037671616" description="SLA1 homology domain-containing protein" evidence="1">
    <location>
        <begin position="20"/>
        <end position="249"/>
    </location>
</feature>